<comment type="caution">
    <text evidence="8">The sequence shown here is derived from an EMBL/GenBank/DDBJ whole genome shotgun (WGS) entry which is preliminary data.</text>
</comment>
<dbReference type="SUPFAM" id="SSF53850">
    <property type="entry name" value="Periplasmic binding protein-like II"/>
    <property type="match status" value="1"/>
</dbReference>
<evidence type="ECO:0000256" key="5">
    <source>
        <dbReference type="ARBA" id="ARBA00023136"/>
    </source>
</evidence>
<evidence type="ECO:0000313" key="8">
    <source>
        <dbReference type="EMBL" id="KAJ4446161.1"/>
    </source>
</evidence>
<sequence>MILVIAHEEWYDCEMEHSYFNLFEELWTKYWILNVLTVVKYVNTCDKVLDILVFNPFNEDGYRTINSITLQKLNDFPKTYLERTWNLGKYHIKVSMFESFPNAILRCENSGECNYEGRDWNVLQNLAKYMNFTPLVRKPNDGQELGYRDEDGNYTGAMRDLIFKRSDISGNQRFIKYYGTNKIEFTLPAFYTTQLVVVVPRQKNCHLHSEETTGKVSHLDTAIDMMSVLISMSLNLVTRVNSTPQRLLLSSCLFFSLVVMCLFQSSLLDAVTSPHFGHDIDTSSSSTNLDFLLLPWIKICWTHLTNLKKWKDLYQDLSTRT</sequence>
<dbReference type="Gene3D" id="3.40.190.10">
    <property type="entry name" value="Periplasmic binding protein-like II"/>
    <property type="match status" value="1"/>
</dbReference>
<keyword evidence="3" id="KW-0812">Transmembrane</keyword>
<keyword evidence="9" id="KW-1185">Reference proteome</keyword>
<comment type="subcellular location">
    <subcellularLocation>
        <location evidence="1">Cell membrane</location>
        <topology evidence="1">Multi-pass membrane protein</topology>
    </subcellularLocation>
</comment>
<reference evidence="8 9" key="1">
    <citation type="journal article" date="2022" name="Allergy">
        <title>Genome assembly and annotation of Periplaneta americana reveal a comprehensive cockroach allergen profile.</title>
        <authorList>
            <person name="Wang L."/>
            <person name="Xiong Q."/>
            <person name="Saelim N."/>
            <person name="Wang L."/>
            <person name="Nong W."/>
            <person name="Wan A.T."/>
            <person name="Shi M."/>
            <person name="Liu X."/>
            <person name="Cao Q."/>
            <person name="Hui J.H.L."/>
            <person name="Sookrung N."/>
            <person name="Leung T.F."/>
            <person name="Tungtrongchitr A."/>
            <person name="Tsui S.K.W."/>
        </authorList>
    </citation>
    <scope>NUCLEOTIDE SEQUENCE [LARGE SCALE GENOMIC DNA]</scope>
    <source>
        <strain evidence="8">PWHHKU_190912</strain>
    </source>
</reference>
<dbReference type="Proteomes" id="UP001148838">
    <property type="component" value="Unassembled WGS sequence"/>
</dbReference>
<dbReference type="EMBL" id="JAJSOF020000009">
    <property type="protein sequence ID" value="KAJ4446161.1"/>
    <property type="molecule type" value="Genomic_DNA"/>
</dbReference>
<evidence type="ECO:0000256" key="2">
    <source>
        <dbReference type="ARBA" id="ARBA00022475"/>
    </source>
</evidence>
<organism evidence="8 9">
    <name type="scientific">Periplaneta americana</name>
    <name type="common">American cockroach</name>
    <name type="synonym">Blatta americana</name>
    <dbReference type="NCBI Taxonomy" id="6978"/>
    <lineage>
        <taxon>Eukaryota</taxon>
        <taxon>Metazoa</taxon>
        <taxon>Ecdysozoa</taxon>
        <taxon>Arthropoda</taxon>
        <taxon>Hexapoda</taxon>
        <taxon>Insecta</taxon>
        <taxon>Pterygota</taxon>
        <taxon>Neoptera</taxon>
        <taxon>Polyneoptera</taxon>
        <taxon>Dictyoptera</taxon>
        <taxon>Blattodea</taxon>
        <taxon>Blattoidea</taxon>
        <taxon>Blattidae</taxon>
        <taxon>Blattinae</taxon>
        <taxon>Periplaneta</taxon>
    </lineage>
</organism>
<keyword evidence="2" id="KW-1003">Cell membrane</keyword>
<name>A0ABQ8TJR0_PERAM</name>
<keyword evidence="7" id="KW-0325">Glycoprotein</keyword>
<evidence type="ECO:0000256" key="6">
    <source>
        <dbReference type="ARBA" id="ARBA00023170"/>
    </source>
</evidence>
<keyword evidence="6" id="KW-0675">Receptor</keyword>
<evidence type="ECO:0000256" key="3">
    <source>
        <dbReference type="ARBA" id="ARBA00022692"/>
    </source>
</evidence>
<dbReference type="PANTHER" id="PTHR42643:SF31">
    <property type="entry name" value="IONOTROPIC RECEPTOR 68B-RELATED"/>
    <property type="match status" value="1"/>
</dbReference>
<dbReference type="PANTHER" id="PTHR42643">
    <property type="entry name" value="IONOTROPIC RECEPTOR 20A-RELATED"/>
    <property type="match status" value="1"/>
</dbReference>
<keyword evidence="4" id="KW-1133">Transmembrane helix</keyword>
<gene>
    <name evidence="8" type="ORF">ANN_12854</name>
</gene>
<keyword evidence="5" id="KW-0472">Membrane</keyword>
<evidence type="ECO:0000256" key="4">
    <source>
        <dbReference type="ARBA" id="ARBA00022989"/>
    </source>
</evidence>
<protein>
    <submittedName>
        <fullName evidence="8">Uncharacterized protein</fullName>
    </submittedName>
</protein>
<proteinExistence type="predicted"/>
<evidence type="ECO:0000256" key="1">
    <source>
        <dbReference type="ARBA" id="ARBA00004651"/>
    </source>
</evidence>
<evidence type="ECO:0000256" key="7">
    <source>
        <dbReference type="ARBA" id="ARBA00023180"/>
    </source>
</evidence>
<dbReference type="InterPro" id="IPR052192">
    <property type="entry name" value="Insect_Ionotropic_Sensory_Rcpt"/>
</dbReference>
<accession>A0ABQ8TJR0</accession>
<evidence type="ECO:0000313" key="9">
    <source>
        <dbReference type="Proteomes" id="UP001148838"/>
    </source>
</evidence>